<evidence type="ECO:0000313" key="2">
    <source>
        <dbReference type="Proteomes" id="UP000615446"/>
    </source>
</evidence>
<dbReference type="EMBL" id="BLAL01000049">
    <property type="protein sequence ID" value="GES80369.1"/>
    <property type="molecule type" value="Genomic_DNA"/>
</dbReference>
<accession>A0A8H3L740</accession>
<protein>
    <submittedName>
        <fullName evidence="1">Uncharacterized protein</fullName>
    </submittedName>
</protein>
<dbReference type="Proteomes" id="UP000615446">
    <property type="component" value="Unassembled WGS sequence"/>
</dbReference>
<dbReference type="OrthoDB" id="2445463at2759"/>
<name>A0A8H3L740_9GLOM</name>
<sequence>MPLSKIRAANAYFLTSVVLIEPIGIDLNLSIQVHLCKNGLKYINYDLVDEFVDVGQTPDKFEDINAEKTGKIPKSSVEELKDENDEEIKFDLDGISIELRREPAVKCEVINVTGIIKKMYSGRRNEKGITIDHDSLYEPRMSRNYKIKSVYNYKLHLSKEISTYLREATCNNFTGEDVFMNGGKTRLSRDVAYSFNDLSTNLS</sequence>
<evidence type="ECO:0000313" key="1">
    <source>
        <dbReference type="EMBL" id="GES80369.1"/>
    </source>
</evidence>
<organism evidence="1 2">
    <name type="scientific">Rhizophagus clarus</name>
    <dbReference type="NCBI Taxonomy" id="94130"/>
    <lineage>
        <taxon>Eukaryota</taxon>
        <taxon>Fungi</taxon>
        <taxon>Fungi incertae sedis</taxon>
        <taxon>Mucoromycota</taxon>
        <taxon>Glomeromycotina</taxon>
        <taxon>Glomeromycetes</taxon>
        <taxon>Glomerales</taxon>
        <taxon>Glomeraceae</taxon>
        <taxon>Rhizophagus</taxon>
    </lineage>
</organism>
<comment type="caution">
    <text evidence="1">The sequence shown here is derived from an EMBL/GenBank/DDBJ whole genome shotgun (WGS) entry which is preliminary data.</text>
</comment>
<proteinExistence type="predicted"/>
<reference evidence="1" key="1">
    <citation type="submission" date="2019-10" db="EMBL/GenBank/DDBJ databases">
        <title>Conservation and host-specific expression of non-tandemly repeated heterogenous ribosome RNA gene in arbuscular mycorrhizal fungi.</title>
        <authorList>
            <person name="Maeda T."/>
            <person name="Kobayashi Y."/>
            <person name="Nakagawa T."/>
            <person name="Ezawa T."/>
            <person name="Yamaguchi K."/>
            <person name="Bino T."/>
            <person name="Nishimoto Y."/>
            <person name="Shigenobu S."/>
            <person name="Kawaguchi M."/>
        </authorList>
    </citation>
    <scope>NUCLEOTIDE SEQUENCE</scope>
    <source>
        <strain evidence="1">HR1</strain>
    </source>
</reference>
<dbReference type="AlphaFoldDB" id="A0A8H3L740"/>
<gene>
    <name evidence="1" type="ORF">RCL2_000765100</name>
</gene>